<evidence type="ECO:0000313" key="9">
    <source>
        <dbReference type="EMBL" id="RBL94097.1"/>
    </source>
</evidence>
<keyword evidence="5 7" id="KW-0472">Membrane</keyword>
<organism evidence="9 10">
    <name type="scientific">Chitinophaga flava</name>
    <dbReference type="NCBI Taxonomy" id="2259036"/>
    <lineage>
        <taxon>Bacteria</taxon>
        <taxon>Pseudomonadati</taxon>
        <taxon>Bacteroidota</taxon>
        <taxon>Chitinophagia</taxon>
        <taxon>Chitinophagales</taxon>
        <taxon>Chitinophagaceae</taxon>
        <taxon>Chitinophaga</taxon>
    </lineage>
</organism>
<feature type="transmembrane region" description="Helical" evidence="7">
    <location>
        <begin position="97"/>
        <end position="113"/>
    </location>
</feature>
<dbReference type="GO" id="GO:0005886">
    <property type="term" value="C:plasma membrane"/>
    <property type="evidence" value="ECO:0007669"/>
    <property type="project" value="UniProtKB-SubCell"/>
</dbReference>
<accession>A0A365Y685</accession>
<evidence type="ECO:0000256" key="7">
    <source>
        <dbReference type="SAM" id="Phobius"/>
    </source>
</evidence>
<dbReference type="InterPro" id="IPR024791">
    <property type="entry name" value="Cyt_c/ubiquinol_Oxase_su3"/>
</dbReference>
<name>A0A365Y685_9BACT</name>
<feature type="domain" description="Heme-copper oxidase subunit III family profile" evidence="8">
    <location>
        <begin position="1"/>
        <end position="196"/>
    </location>
</feature>
<evidence type="ECO:0000256" key="5">
    <source>
        <dbReference type="ARBA" id="ARBA00023136"/>
    </source>
</evidence>
<feature type="transmembrane region" description="Helical" evidence="7">
    <location>
        <begin position="133"/>
        <end position="155"/>
    </location>
</feature>
<dbReference type="AlphaFoldDB" id="A0A365Y685"/>
<comment type="caution">
    <text evidence="9">The sequence shown here is derived from an EMBL/GenBank/DDBJ whole genome shotgun (WGS) entry which is preliminary data.</text>
</comment>
<dbReference type="InterPro" id="IPR035973">
    <property type="entry name" value="Cyt_c_oxidase_su3-like_sf"/>
</dbReference>
<keyword evidence="3 6" id="KW-0812">Transmembrane</keyword>
<dbReference type="PROSITE" id="PS50253">
    <property type="entry name" value="COX3"/>
    <property type="match status" value="1"/>
</dbReference>
<dbReference type="GO" id="GO:0019646">
    <property type="term" value="P:aerobic electron transport chain"/>
    <property type="evidence" value="ECO:0007669"/>
    <property type="project" value="InterPro"/>
</dbReference>
<dbReference type="GO" id="GO:0004129">
    <property type="term" value="F:cytochrome-c oxidase activity"/>
    <property type="evidence" value="ECO:0007669"/>
    <property type="project" value="InterPro"/>
</dbReference>
<feature type="transmembrane region" description="Helical" evidence="7">
    <location>
        <begin position="176"/>
        <end position="195"/>
    </location>
</feature>
<dbReference type="InterPro" id="IPR013833">
    <property type="entry name" value="Cyt_c_oxidase_su3_a-hlx"/>
</dbReference>
<evidence type="ECO:0000256" key="6">
    <source>
        <dbReference type="RuleBase" id="RU003376"/>
    </source>
</evidence>
<dbReference type="Pfam" id="PF00510">
    <property type="entry name" value="COX3"/>
    <property type="match status" value="1"/>
</dbReference>
<evidence type="ECO:0000256" key="2">
    <source>
        <dbReference type="ARBA" id="ARBA00010581"/>
    </source>
</evidence>
<gene>
    <name evidence="9" type="ORF">DF182_03560</name>
</gene>
<keyword evidence="10" id="KW-1185">Reference proteome</keyword>
<keyword evidence="4 7" id="KW-1133">Transmembrane helix</keyword>
<feature type="transmembrane region" description="Helical" evidence="7">
    <location>
        <begin position="65"/>
        <end position="85"/>
    </location>
</feature>
<dbReference type="Gene3D" id="1.20.120.80">
    <property type="entry name" value="Cytochrome c oxidase, subunit III, four-helix bundle"/>
    <property type="match status" value="1"/>
</dbReference>
<comment type="subcellular location">
    <subcellularLocation>
        <location evidence="6">Cell membrane</location>
        <topology evidence="6">Multi-pass membrane protein</topology>
    </subcellularLocation>
    <subcellularLocation>
        <location evidence="1">Membrane</location>
        <topology evidence="1">Multi-pass membrane protein</topology>
    </subcellularLocation>
</comment>
<proteinExistence type="inferred from homology"/>
<dbReference type="PANTHER" id="PTHR11403">
    <property type="entry name" value="CYTOCHROME C OXIDASE SUBUNIT III"/>
    <property type="match status" value="1"/>
</dbReference>
<evidence type="ECO:0000256" key="3">
    <source>
        <dbReference type="ARBA" id="ARBA00022692"/>
    </source>
</evidence>
<dbReference type="EMBL" id="QFFJ01000001">
    <property type="protein sequence ID" value="RBL94097.1"/>
    <property type="molecule type" value="Genomic_DNA"/>
</dbReference>
<dbReference type="Proteomes" id="UP000253410">
    <property type="component" value="Unassembled WGS sequence"/>
</dbReference>
<evidence type="ECO:0000256" key="4">
    <source>
        <dbReference type="ARBA" id="ARBA00022989"/>
    </source>
</evidence>
<evidence type="ECO:0000256" key="1">
    <source>
        <dbReference type="ARBA" id="ARBA00004141"/>
    </source>
</evidence>
<evidence type="ECO:0000313" key="10">
    <source>
        <dbReference type="Proteomes" id="UP000253410"/>
    </source>
</evidence>
<dbReference type="SUPFAM" id="SSF81452">
    <property type="entry name" value="Cytochrome c oxidase subunit III-like"/>
    <property type="match status" value="1"/>
</dbReference>
<dbReference type="OrthoDB" id="9810850at2"/>
<evidence type="ECO:0000259" key="8">
    <source>
        <dbReference type="PROSITE" id="PS50253"/>
    </source>
</evidence>
<sequence length="196" mass="22404">MPVKAEETQSHRNFYYPPGGLLMWIVILLELLTFGIAIVIMLYYAGEERALFHTSAAKLNRTIGSVNTVVLLTSGYCMARCVGLFRTGTIKQSDRQLLYALMAGMVFLTLKSVEYGQKAAEGLTLGENTFFDFYWMLTGFHVIHVIIGMVILIYWKTTRSRRTDEEAMQHLEAGAAFWHLCDLIWLLLFPVLYLIF</sequence>
<protein>
    <submittedName>
        <fullName evidence="9">Nitric oxide reductase</fullName>
    </submittedName>
</protein>
<reference evidence="9 10" key="1">
    <citation type="submission" date="2018-05" db="EMBL/GenBank/DDBJ databases">
        <title>Chitinophaga sp. K3CV102501T nov., isolated from isolated from a monsoon evergreen broad-leaved forest soil.</title>
        <authorList>
            <person name="Lv Y."/>
        </authorList>
    </citation>
    <scope>NUCLEOTIDE SEQUENCE [LARGE SCALE GENOMIC DNA]</scope>
    <source>
        <strain evidence="9 10">GDMCC 1.1325</strain>
    </source>
</reference>
<feature type="transmembrane region" description="Helical" evidence="7">
    <location>
        <begin position="21"/>
        <end position="45"/>
    </location>
</feature>
<dbReference type="PANTHER" id="PTHR11403:SF6">
    <property type="entry name" value="NITRIC OXIDE REDUCTASE SUBUNIT E"/>
    <property type="match status" value="1"/>
</dbReference>
<dbReference type="InterPro" id="IPR000298">
    <property type="entry name" value="Cyt_c_oxidase-like_su3"/>
</dbReference>
<comment type="similarity">
    <text evidence="2 6">Belongs to the cytochrome c oxidase subunit 3 family.</text>
</comment>